<comment type="caution">
    <text evidence="1">The sequence shown here is derived from an EMBL/GenBank/DDBJ whole genome shotgun (WGS) entry which is preliminary data.</text>
</comment>
<dbReference type="EMBL" id="JAVDWE010000008">
    <property type="protein sequence ID" value="MDR7095289.1"/>
    <property type="molecule type" value="Genomic_DNA"/>
</dbReference>
<evidence type="ECO:0000313" key="1">
    <source>
        <dbReference type="EMBL" id="MDR7095289.1"/>
    </source>
</evidence>
<dbReference type="Proteomes" id="UP001265550">
    <property type="component" value="Unassembled WGS sequence"/>
</dbReference>
<reference evidence="1 2" key="1">
    <citation type="submission" date="2023-07" db="EMBL/GenBank/DDBJ databases">
        <title>Sorghum-associated microbial communities from plants grown in Nebraska, USA.</title>
        <authorList>
            <person name="Schachtman D."/>
        </authorList>
    </citation>
    <scope>NUCLEOTIDE SEQUENCE [LARGE SCALE GENOMIC DNA]</scope>
    <source>
        <strain evidence="1 2">BE240</strain>
    </source>
</reference>
<organism evidence="1 2">
    <name type="scientific">Hydrogenophaga laconesensis</name>
    <dbReference type="NCBI Taxonomy" id="1805971"/>
    <lineage>
        <taxon>Bacteria</taxon>
        <taxon>Pseudomonadati</taxon>
        <taxon>Pseudomonadota</taxon>
        <taxon>Betaproteobacteria</taxon>
        <taxon>Burkholderiales</taxon>
        <taxon>Comamonadaceae</taxon>
        <taxon>Hydrogenophaga</taxon>
    </lineage>
</organism>
<keyword evidence="2" id="KW-1185">Reference proteome</keyword>
<dbReference type="Gene3D" id="2.160.20.10">
    <property type="entry name" value="Single-stranded right-handed beta-helix, Pectin lyase-like"/>
    <property type="match status" value="1"/>
</dbReference>
<proteinExistence type="predicted"/>
<evidence type="ECO:0000313" key="2">
    <source>
        <dbReference type="Proteomes" id="UP001265550"/>
    </source>
</evidence>
<gene>
    <name evidence="1" type="ORF">J2X09_003037</name>
</gene>
<name>A0ABU1VCU8_9BURK</name>
<sequence>MLLTQVVVQPVVSLAQAQVLTQGQASTQVVPVDVGRTQVYTNPNGVPIVNITGANAQGVSHNRYLLKKVFGIVPR</sequence>
<dbReference type="InterPro" id="IPR012334">
    <property type="entry name" value="Pectin_lyas_fold"/>
</dbReference>
<protein>
    <recommendedName>
        <fullName evidence="3">Filamentous hemagglutinin</fullName>
    </recommendedName>
</protein>
<evidence type="ECO:0008006" key="3">
    <source>
        <dbReference type="Google" id="ProtNLM"/>
    </source>
</evidence>
<dbReference type="RefSeq" id="WP_204734228.1">
    <property type="nucleotide sequence ID" value="NZ_JAVDWE010000008.1"/>
</dbReference>
<accession>A0ABU1VCU8</accession>